<sequence length="80" mass="9125">MHMALFRRPFPFQIIVAAYQQRSNNLGTQRLQDKHTIYAGSNMTRGHGPMSPYLVGFSNGLMAQRNLIRGSGCFHMRVKN</sequence>
<name>A0A835DVM6_9POAL</name>
<comment type="caution">
    <text evidence="1">The sequence shown here is derived from an EMBL/GenBank/DDBJ whole genome shotgun (WGS) entry which is preliminary data.</text>
</comment>
<evidence type="ECO:0000313" key="2">
    <source>
        <dbReference type="Proteomes" id="UP000636709"/>
    </source>
</evidence>
<dbReference type="AlphaFoldDB" id="A0A835DVM6"/>
<dbReference type="Proteomes" id="UP000636709">
    <property type="component" value="Unassembled WGS sequence"/>
</dbReference>
<keyword evidence="2" id="KW-1185">Reference proteome</keyword>
<protein>
    <submittedName>
        <fullName evidence="1">Uncharacterized protein</fullName>
    </submittedName>
</protein>
<dbReference type="EMBL" id="JACEFO010002816">
    <property type="protein sequence ID" value="KAF8648279.1"/>
    <property type="molecule type" value="Genomic_DNA"/>
</dbReference>
<proteinExistence type="predicted"/>
<organism evidence="1 2">
    <name type="scientific">Digitaria exilis</name>
    <dbReference type="NCBI Taxonomy" id="1010633"/>
    <lineage>
        <taxon>Eukaryota</taxon>
        <taxon>Viridiplantae</taxon>
        <taxon>Streptophyta</taxon>
        <taxon>Embryophyta</taxon>
        <taxon>Tracheophyta</taxon>
        <taxon>Spermatophyta</taxon>
        <taxon>Magnoliopsida</taxon>
        <taxon>Liliopsida</taxon>
        <taxon>Poales</taxon>
        <taxon>Poaceae</taxon>
        <taxon>PACMAD clade</taxon>
        <taxon>Panicoideae</taxon>
        <taxon>Panicodae</taxon>
        <taxon>Paniceae</taxon>
        <taxon>Anthephorinae</taxon>
        <taxon>Digitaria</taxon>
    </lineage>
</organism>
<reference evidence="1" key="1">
    <citation type="submission" date="2020-07" db="EMBL/GenBank/DDBJ databases">
        <title>Genome sequence and genetic diversity analysis of an under-domesticated orphan crop, white fonio (Digitaria exilis).</title>
        <authorList>
            <person name="Bennetzen J.L."/>
            <person name="Chen S."/>
            <person name="Ma X."/>
            <person name="Wang X."/>
            <person name="Yssel A.E.J."/>
            <person name="Chaluvadi S.R."/>
            <person name="Johnson M."/>
            <person name="Gangashetty P."/>
            <person name="Hamidou F."/>
            <person name="Sanogo M.D."/>
            <person name="Zwaenepoel A."/>
            <person name="Wallace J."/>
            <person name="Van De Peer Y."/>
            <person name="Van Deynze A."/>
        </authorList>
    </citation>
    <scope>NUCLEOTIDE SEQUENCE</scope>
    <source>
        <tissue evidence="1">Leaves</tissue>
    </source>
</reference>
<accession>A0A835DVM6</accession>
<gene>
    <name evidence="1" type="ORF">HU200_064856</name>
</gene>
<evidence type="ECO:0000313" key="1">
    <source>
        <dbReference type="EMBL" id="KAF8648279.1"/>
    </source>
</evidence>